<dbReference type="InterPro" id="IPR035979">
    <property type="entry name" value="RBD_domain_sf"/>
</dbReference>
<dbReference type="Pfam" id="PF10360">
    <property type="entry name" value="DUF2433"/>
    <property type="match status" value="1"/>
</dbReference>
<evidence type="ECO:0000256" key="1">
    <source>
        <dbReference type="SAM" id="MobiDB-lite"/>
    </source>
</evidence>
<protein>
    <recommendedName>
        <fullName evidence="2">DUF2433 domain-containing protein</fullName>
    </recommendedName>
</protein>
<organism evidence="3 4">
    <name type="scientific">Cerrena zonata</name>
    <dbReference type="NCBI Taxonomy" id="2478898"/>
    <lineage>
        <taxon>Eukaryota</taxon>
        <taxon>Fungi</taxon>
        <taxon>Dikarya</taxon>
        <taxon>Basidiomycota</taxon>
        <taxon>Agaricomycotina</taxon>
        <taxon>Agaricomycetes</taxon>
        <taxon>Polyporales</taxon>
        <taxon>Cerrenaceae</taxon>
        <taxon>Cerrena</taxon>
    </lineage>
</organism>
<dbReference type="EMBL" id="JASBNA010000001">
    <property type="protein sequence ID" value="KAK7696449.1"/>
    <property type="molecule type" value="Genomic_DNA"/>
</dbReference>
<feature type="domain" description="DUF2433" evidence="2">
    <location>
        <begin position="293"/>
        <end position="412"/>
    </location>
</feature>
<feature type="compositionally biased region" description="Polar residues" evidence="1">
    <location>
        <begin position="558"/>
        <end position="570"/>
    </location>
</feature>
<feature type="region of interest" description="Disordered" evidence="1">
    <location>
        <begin position="643"/>
        <end position="670"/>
    </location>
</feature>
<gene>
    <name evidence="3" type="ORF">QCA50_001106</name>
</gene>
<feature type="compositionally biased region" description="Basic and acidic residues" evidence="1">
    <location>
        <begin position="499"/>
        <end position="508"/>
    </location>
</feature>
<comment type="caution">
    <text evidence="3">The sequence shown here is derived from an EMBL/GenBank/DDBJ whole genome shotgun (WGS) entry which is preliminary data.</text>
</comment>
<feature type="compositionally biased region" description="Basic and acidic residues" evidence="1">
    <location>
        <begin position="474"/>
        <end position="491"/>
    </location>
</feature>
<accession>A0AAW0GW74</accession>
<evidence type="ECO:0000313" key="3">
    <source>
        <dbReference type="EMBL" id="KAK7696449.1"/>
    </source>
</evidence>
<keyword evidence="4" id="KW-1185">Reference proteome</keyword>
<feature type="compositionally biased region" description="Low complexity" evidence="1">
    <location>
        <begin position="17"/>
        <end position="35"/>
    </location>
</feature>
<dbReference type="PANTHER" id="PTHR31987:SF11">
    <property type="entry name" value="DUF2433 DOMAIN-CONTAINING PROTEIN"/>
    <property type="match status" value="1"/>
</dbReference>
<evidence type="ECO:0000313" key="4">
    <source>
        <dbReference type="Proteomes" id="UP001385951"/>
    </source>
</evidence>
<feature type="region of interest" description="Disordered" evidence="1">
    <location>
        <begin position="1"/>
        <end position="43"/>
    </location>
</feature>
<dbReference type="InterPro" id="IPR029052">
    <property type="entry name" value="Metallo-depent_PP-like"/>
</dbReference>
<dbReference type="AlphaFoldDB" id="A0AAW0GW74"/>
<feature type="compositionally biased region" description="Polar residues" evidence="1">
    <location>
        <begin position="460"/>
        <end position="473"/>
    </location>
</feature>
<feature type="region of interest" description="Disordered" evidence="1">
    <location>
        <begin position="417"/>
        <end position="586"/>
    </location>
</feature>
<proteinExistence type="predicted"/>
<dbReference type="Gene3D" id="3.30.70.330">
    <property type="match status" value="1"/>
</dbReference>
<dbReference type="Proteomes" id="UP001385951">
    <property type="component" value="Unassembled WGS sequence"/>
</dbReference>
<feature type="compositionally biased region" description="Basic and acidic residues" evidence="1">
    <location>
        <begin position="650"/>
        <end position="660"/>
    </location>
</feature>
<dbReference type="InterPro" id="IPR052743">
    <property type="entry name" value="Glutaminase_GtaA"/>
</dbReference>
<feature type="region of interest" description="Disordered" evidence="1">
    <location>
        <begin position="687"/>
        <end position="711"/>
    </location>
</feature>
<dbReference type="InterPro" id="IPR012677">
    <property type="entry name" value="Nucleotide-bd_a/b_plait_sf"/>
</dbReference>
<sequence length="711" mass="76400">MRESVGDPSLQPPSLCSPVSRPASTSSRPAASASPNPRPVPYQVNTQTRVFDTGHGRLLCIADIRGRLSALNDLAREVGASAIIHTGDFGFFEASSLDRINDRTLRHLTMYSPLIPAAQRTHLLAPENPPSSIRSTVTISLLSEFPLLLSGQIKLQIPVYTVWGACEDVTVLEKFRSNEYDIENLHVLDEATTRCLDIGGVKLRLLGLGGALVQHKMFDNGDGAATIAGGQGTMWITALQIGELVDTAQRVFDPTETRLLVTHASPGREGIIAQLGLVLKADLTISAGLHFRYATSYNEFSAQGDFEGFRHKLAAGKEGFDKVWESVKTQVDAVIDENQRILLDKALSVIERIPTPLNQPGPNGQIPTEEPAWKNCWNWNLCDAAYGSLVLDIRDGRVSAELKSQGFNYAYRRTATPSTVAPTPTSPAVETSTTPLGTKGPTPVPPEKGLSARASPAPKPNQSSAPETPTSGRETPKDQRSAEKAEKERAKRERKKERKQQEKAEREAAAAAGGSQPDGETNGASSPVPPQSGKATPELSINAGPSERRVEDGIISPATESTGARTPTSRRPQRNPWTIFMRMPEPAGEQEVREFFGEARSGITKVSYPSNFAGKALKMAYIEFGDEDAMKAGFSKHAEKLNGGIPEVKQATDKESRNADVGRGGFGGRGRGVRGGFVARGFAAAGLTRRPNGDGLAPSPYSEGPKPSETS</sequence>
<feature type="compositionally biased region" description="Low complexity" evidence="1">
    <location>
        <begin position="417"/>
        <end position="435"/>
    </location>
</feature>
<dbReference type="SUPFAM" id="SSF56300">
    <property type="entry name" value="Metallo-dependent phosphatases"/>
    <property type="match status" value="1"/>
</dbReference>
<dbReference type="GO" id="GO:0003676">
    <property type="term" value="F:nucleic acid binding"/>
    <property type="evidence" value="ECO:0007669"/>
    <property type="project" value="InterPro"/>
</dbReference>
<name>A0AAW0GW74_9APHY</name>
<evidence type="ECO:0000259" key="2">
    <source>
        <dbReference type="Pfam" id="PF10360"/>
    </source>
</evidence>
<dbReference type="SUPFAM" id="SSF54928">
    <property type="entry name" value="RNA-binding domain, RBD"/>
    <property type="match status" value="1"/>
</dbReference>
<reference evidence="3 4" key="1">
    <citation type="submission" date="2022-09" db="EMBL/GenBank/DDBJ databases">
        <authorList>
            <person name="Palmer J.M."/>
        </authorList>
    </citation>
    <scope>NUCLEOTIDE SEQUENCE [LARGE SCALE GENOMIC DNA]</scope>
    <source>
        <strain evidence="3 4">DSM 7382</strain>
    </source>
</reference>
<dbReference type="PANTHER" id="PTHR31987">
    <property type="entry name" value="GLUTAMINASE A-RELATED"/>
    <property type="match status" value="1"/>
</dbReference>
<dbReference type="InterPro" id="IPR018829">
    <property type="entry name" value="DUF2433"/>
</dbReference>